<comment type="caution">
    <text evidence="1">The sequence shown here is derived from an EMBL/GenBank/DDBJ whole genome shotgun (WGS) entry which is preliminary data.</text>
</comment>
<evidence type="ECO:0000313" key="2">
    <source>
        <dbReference type="Proteomes" id="UP000789901"/>
    </source>
</evidence>
<reference evidence="1 2" key="1">
    <citation type="submission" date="2021-06" db="EMBL/GenBank/DDBJ databases">
        <authorList>
            <person name="Kallberg Y."/>
            <person name="Tangrot J."/>
            <person name="Rosling A."/>
        </authorList>
    </citation>
    <scope>NUCLEOTIDE SEQUENCE [LARGE SCALE GENOMIC DNA]</scope>
    <source>
        <strain evidence="1 2">120-4 pot B 10/14</strain>
    </source>
</reference>
<evidence type="ECO:0000313" key="1">
    <source>
        <dbReference type="EMBL" id="CAG8804294.1"/>
    </source>
</evidence>
<feature type="non-terminal residue" evidence="1">
    <location>
        <position position="1"/>
    </location>
</feature>
<protein>
    <submittedName>
        <fullName evidence="1">39126_t:CDS:1</fullName>
    </submittedName>
</protein>
<gene>
    <name evidence="1" type="ORF">GMARGA_LOCUS23819</name>
</gene>
<proteinExistence type="predicted"/>
<accession>A0ABN7VWS3</accession>
<sequence length="150" mass="17449">NAKKRIIKPKWMSGQPNQLSLNILLSEIVADKRKKEWVTEIKTRIEKCSGCKYNRGTVKENCITRIKFDEGWKVILKNIISKTELSMQIQANLNLASLAQEMYCKDPTENEHELKELHSLKSPERELIIQAKLNKELKEEMLATLTRNLN</sequence>
<name>A0ABN7VWS3_GIGMA</name>
<dbReference type="EMBL" id="CAJVQB010024509">
    <property type="protein sequence ID" value="CAG8804294.1"/>
    <property type="molecule type" value="Genomic_DNA"/>
</dbReference>
<dbReference type="Proteomes" id="UP000789901">
    <property type="component" value="Unassembled WGS sequence"/>
</dbReference>
<organism evidence="1 2">
    <name type="scientific">Gigaspora margarita</name>
    <dbReference type="NCBI Taxonomy" id="4874"/>
    <lineage>
        <taxon>Eukaryota</taxon>
        <taxon>Fungi</taxon>
        <taxon>Fungi incertae sedis</taxon>
        <taxon>Mucoromycota</taxon>
        <taxon>Glomeromycotina</taxon>
        <taxon>Glomeromycetes</taxon>
        <taxon>Diversisporales</taxon>
        <taxon>Gigasporaceae</taxon>
        <taxon>Gigaspora</taxon>
    </lineage>
</organism>
<keyword evidence="2" id="KW-1185">Reference proteome</keyword>